<proteinExistence type="predicted"/>
<protein>
    <submittedName>
        <fullName evidence="1">Uncharacterized protein</fullName>
    </submittedName>
</protein>
<keyword evidence="2" id="KW-1185">Reference proteome</keyword>
<organism evidence="1 2">
    <name type="scientific">Caligus rogercresseyi</name>
    <name type="common">Sea louse</name>
    <dbReference type="NCBI Taxonomy" id="217165"/>
    <lineage>
        <taxon>Eukaryota</taxon>
        <taxon>Metazoa</taxon>
        <taxon>Ecdysozoa</taxon>
        <taxon>Arthropoda</taxon>
        <taxon>Crustacea</taxon>
        <taxon>Multicrustacea</taxon>
        <taxon>Hexanauplia</taxon>
        <taxon>Copepoda</taxon>
        <taxon>Siphonostomatoida</taxon>
        <taxon>Caligidae</taxon>
        <taxon>Caligus</taxon>
    </lineage>
</organism>
<reference evidence="2" key="1">
    <citation type="submission" date="2021-01" db="EMBL/GenBank/DDBJ databases">
        <title>Caligus Genome Assembly.</title>
        <authorList>
            <person name="Gallardo-Escarate C."/>
        </authorList>
    </citation>
    <scope>NUCLEOTIDE SEQUENCE [LARGE SCALE GENOMIC DNA]</scope>
</reference>
<dbReference type="AlphaFoldDB" id="A0A7T8QVW9"/>
<dbReference type="Proteomes" id="UP000595437">
    <property type="component" value="Chromosome 1"/>
</dbReference>
<name>A0A7T8QVW9_CALRO</name>
<evidence type="ECO:0000313" key="2">
    <source>
        <dbReference type="Proteomes" id="UP000595437"/>
    </source>
</evidence>
<sequence>MNRAINSYSKPILTRWKVFKLSEKENYGNSHIREFAANYPEIIASSLFCLSTIVYAAYTVNKRGAEPYRNKPFKERFVIVRPDDPEVKRLQYYSHMYNQNYKRPAN</sequence>
<accession>A0A7T8QVW9</accession>
<evidence type="ECO:0000313" key="1">
    <source>
        <dbReference type="EMBL" id="QQP57035.1"/>
    </source>
</evidence>
<dbReference type="EMBL" id="CP045890">
    <property type="protein sequence ID" value="QQP57035.1"/>
    <property type="molecule type" value="Genomic_DNA"/>
</dbReference>
<gene>
    <name evidence="1" type="ORF">FKW44_001894</name>
</gene>
<dbReference type="OrthoDB" id="6600151at2759"/>